<dbReference type="Proteomes" id="UP001642484">
    <property type="component" value="Unassembled WGS sequence"/>
</dbReference>
<evidence type="ECO:0000313" key="2">
    <source>
        <dbReference type="Proteomes" id="UP001642484"/>
    </source>
</evidence>
<gene>
    <name evidence="1" type="ORF">CCMP2556_LOCUS2600</name>
</gene>
<sequence>METQLEFCLVGDSSLYTKKGNGKPSKIETALRDALGAHVRVFSFPGGGIRDILTHIQGASGCETLGISYFGNEHTKLPMDVCIYKPLWQQLFDSLPSRCQRCTFFVGGFARKYGLTSIYDQNMAHIRKWITSAGFEVKRCFEKVRTWPLAKDKLHFSADAKDDLVEHWCEMLIEAPFVHPHRPGARALPDRKHRPKRRKTEDLPRMRSPAIPPRDVPLPFRKRPVPAEPGVEDEAVEWVDEVIAEFEAGDFLHVMEGLLDMREAALCSFSEGGLSESGKKRLCHGLATICSQRAGPNSWLHGGSGGVVSVNRFAALVSERLPVELQRLVAMALWKKGKVEVLVPENHCLRNGRFRPA</sequence>
<evidence type="ECO:0000313" key="1">
    <source>
        <dbReference type="EMBL" id="CAK8991801.1"/>
    </source>
</evidence>
<name>A0ABP0HNJ7_9DINO</name>
<keyword evidence="2" id="KW-1185">Reference proteome</keyword>
<dbReference type="EMBL" id="CAXAMN010001002">
    <property type="protein sequence ID" value="CAK8991801.1"/>
    <property type="molecule type" value="Genomic_DNA"/>
</dbReference>
<protein>
    <submittedName>
        <fullName evidence="1">Uncharacterized protein</fullName>
    </submittedName>
</protein>
<accession>A0ABP0HNJ7</accession>
<comment type="caution">
    <text evidence="1">The sequence shown here is derived from an EMBL/GenBank/DDBJ whole genome shotgun (WGS) entry which is preliminary data.</text>
</comment>
<reference evidence="1 2" key="1">
    <citation type="submission" date="2024-02" db="EMBL/GenBank/DDBJ databases">
        <authorList>
            <person name="Chen Y."/>
            <person name="Shah S."/>
            <person name="Dougan E. K."/>
            <person name="Thang M."/>
            <person name="Chan C."/>
        </authorList>
    </citation>
    <scope>NUCLEOTIDE SEQUENCE [LARGE SCALE GENOMIC DNA]</scope>
</reference>
<proteinExistence type="predicted"/>
<organism evidence="1 2">
    <name type="scientific">Durusdinium trenchii</name>
    <dbReference type="NCBI Taxonomy" id="1381693"/>
    <lineage>
        <taxon>Eukaryota</taxon>
        <taxon>Sar</taxon>
        <taxon>Alveolata</taxon>
        <taxon>Dinophyceae</taxon>
        <taxon>Suessiales</taxon>
        <taxon>Symbiodiniaceae</taxon>
        <taxon>Durusdinium</taxon>
    </lineage>
</organism>